<dbReference type="PANTHER" id="PTHR26452">
    <property type="entry name" value="OLFACTORY RECEPTOR"/>
    <property type="match status" value="1"/>
</dbReference>
<dbReference type="InterPro" id="IPR017452">
    <property type="entry name" value="GPCR_Rhodpsn_7TM"/>
</dbReference>
<evidence type="ECO:0000259" key="14">
    <source>
        <dbReference type="PROSITE" id="PS50262"/>
    </source>
</evidence>
<evidence type="ECO:0000256" key="8">
    <source>
        <dbReference type="ARBA" id="ARBA00023136"/>
    </source>
</evidence>
<dbReference type="InterPro" id="IPR000276">
    <property type="entry name" value="GPCR_Rhodpsn"/>
</dbReference>
<dbReference type="EMBL" id="BAAFJT010000022">
    <property type="protein sequence ID" value="GAB0199207.1"/>
    <property type="molecule type" value="Genomic_DNA"/>
</dbReference>
<name>A0ABC9XQB0_GRUJA</name>
<evidence type="ECO:0000256" key="9">
    <source>
        <dbReference type="ARBA" id="ARBA00023170"/>
    </source>
</evidence>
<evidence type="ECO:0000256" key="7">
    <source>
        <dbReference type="ARBA" id="ARBA00023040"/>
    </source>
</evidence>
<feature type="domain" description="G-protein coupled receptors family 1 profile" evidence="14">
    <location>
        <begin position="132"/>
        <end position="380"/>
    </location>
</feature>
<keyword evidence="2" id="KW-1003">Cell membrane</keyword>
<feature type="transmembrane region" description="Helical" evidence="13">
    <location>
        <begin position="327"/>
        <end position="343"/>
    </location>
</feature>
<evidence type="ECO:0000256" key="11">
    <source>
        <dbReference type="RuleBase" id="RU000688"/>
    </source>
</evidence>
<dbReference type="InterPro" id="IPR000725">
    <property type="entry name" value="Olfact_rcpt"/>
</dbReference>
<gene>
    <name evidence="15" type="ORF">GRJ2_002386100</name>
</gene>
<feature type="transmembrane region" description="Helical" evidence="13">
    <location>
        <begin position="363"/>
        <end position="382"/>
    </location>
</feature>
<evidence type="ECO:0000256" key="2">
    <source>
        <dbReference type="ARBA" id="ARBA00022475"/>
    </source>
</evidence>
<evidence type="ECO:0000313" key="15">
    <source>
        <dbReference type="EMBL" id="GAB0199207.1"/>
    </source>
</evidence>
<dbReference type="GO" id="GO:0004930">
    <property type="term" value="F:G protein-coupled receptor activity"/>
    <property type="evidence" value="ECO:0007669"/>
    <property type="project" value="UniProtKB-KW"/>
</dbReference>
<keyword evidence="3" id="KW-0716">Sensory transduction</keyword>
<keyword evidence="16" id="KW-1185">Reference proteome</keyword>
<keyword evidence="7 11" id="KW-0297">G-protein coupled receptor</keyword>
<dbReference type="CDD" id="cd15225">
    <property type="entry name" value="7tmA_OR10A-like"/>
    <property type="match status" value="1"/>
</dbReference>
<accession>A0ABC9XQB0</accession>
<evidence type="ECO:0000256" key="4">
    <source>
        <dbReference type="ARBA" id="ARBA00022692"/>
    </source>
</evidence>
<proteinExistence type="inferred from homology"/>
<evidence type="ECO:0000313" key="16">
    <source>
        <dbReference type="Proteomes" id="UP001623348"/>
    </source>
</evidence>
<dbReference type="AlphaFoldDB" id="A0ABC9XQB0"/>
<evidence type="ECO:0000256" key="10">
    <source>
        <dbReference type="ARBA" id="ARBA00023224"/>
    </source>
</evidence>
<feature type="transmembrane region" description="Helical" evidence="13">
    <location>
        <begin position="151"/>
        <end position="169"/>
    </location>
</feature>
<feature type="transmembrane region" description="Helical" evidence="13">
    <location>
        <begin position="189"/>
        <end position="210"/>
    </location>
</feature>
<comment type="subcellular location">
    <subcellularLocation>
        <location evidence="1">Cell membrane</location>
        <topology evidence="1">Multi-pass membrane protein</topology>
    </subcellularLocation>
</comment>
<dbReference type="InterPro" id="IPR050516">
    <property type="entry name" value="Olfactory_GPCR"/>
</dbReference>
<dbReference type="Pfam" id="PF13853">
    <property type="entry name" value="7tm_4"/>
    <property type="match status" value="1"/>
</dbReference>
<comment type="caution">
    <text evidence="15">The sequence shown here is derived from an EMBL/GenBank/DDBJ whole genome shotgun (WGS) entry which is preliminary data.</text>
</comment>
<sequence>MNFTKGKCRVLHPGRNNPKHQHRTGVDLLGSSSAEKDLGVLVDNKLSMSQQCALEAKKAHGILGCIKKSVASRSMEVILPLYSALMKPTEGPEPGNHTLMTEFVLYGLSNHPELQRLLFFTFCLIYTITIIGNLLIFMVTVNPTLRTPMYFFLRILSFLDISTASIVVPKMLVNFLSQDRSISYMGCATQLYCVIFLAATECYILAAMAYDRYVAICNPLRYAIIMNTRVCLSLVLLSCCSGNVVSVVQTAWVFTLPFCGPKNINYFFCDIPPLIRLSCTDTSLYEKQIIIATALVIFTPFCLILVSYACIISSILKISSVEGRHKTFSTCSSHLTVVTLYYASGTSIYLRPKSSNSQDTKKVLALIYTTIIPTLNPLIYSLRNKEVKGLLIKTIAELMKI</sequence>
<dbReference type="Gene3D" id="1.20.1070.10">
    <property type="entry name" value="Rhodopsin 7-helix transmembrane proteins"/>
    <property type="match status" value="1"/>
</dbReference>
<keyword evidence="4 11" id="KW-0812">Transmembrane</keyword>
<keyword evidence="10 11" id="KW-0807">Transducer</keyword>
<organism evidence="15 16">
    <name type="scientific">Grus japonensis</name>
    <name type="common">Japanese crane</name>
    <name type="synonym">Red-crowned crane</name>
    <dbReference type="NCBI Taxonomy" id="30415"/>
    <lineage>
        <taxon>Eukaryota</taxon>
        <taxon>Metazoa</taxon>
        <taxon>Chordata</taxon>
        <taxon>Craniata</taxon>
        <taxon>Vertebrata</taxon>
        <taxon>Euteleostomi</taxon>
        <taxon>Archelosauria</taxon>
        <taxon>Archosauria</taxon>
        <taxon>Dinosauria</taxon>
        <taxon>Saurischia</taxon>
        <taxon>Theropoda</taxon>
        <taxon>Coelurosauria</taxon>
        <taxon>Aves</taxon>
        <taxon>Neognathae</taxon>
        <taxon>Neoaves</taxon>
        <taxon>Gruiformes</taxon>
        <taxon>Gruidae</taxon>
        <taxon>Grus</taxon>
    </lineage>
</organism>
<dbReference type="GO" id="GO:0005886">
    <property type="term" value="C:plasma membrane"/>
    <property type="evidence" value="ECO:0007669"/>
    <property type="project" value="UniProtKB-SubCell"/>
</dbReference>
<feature type="transmembrane region" description="Helical" evidence="13">
    <location>
        <begin position="117"/>
        <end position="139"/>
    </location>
</feature>
<evidence type="ECO:0000256" key="3">
    <source>
        <dbReference type="ARBA" id="ARBA00022606"/>
    </source>
</evidence>
<comment type="similarity">
    <text evidence="11">Belongs to the G-protein coupled receptor 1 family.</text>
</comment>
<protein>
    <submittedName>
        <fullName evidence="15">Olfactory receptor 10A5-like</fullName>
    </submittedName>
</protein>
<dbReference type="Proteomes" id="UP001623348">
    <property type="component" value="Unassembled WGS sequence"/>
</dbReference>
<evidence type="ECO:0000256" key="13">
    <source>
        <dbReference type="SAM" id="Phobius"/>
    </source>
</evidence>
<evidence type="ECO:0000256" key="1">
    <source>
        <dbReference type="ARBA" id="ARBA00004651"/>
    </source>
</evidence>
<feature type="region of interest" description="Disordered" evidence="12">
    <location>
        <begin position="1"/>
        <end position="23"/>
    </location>
</feature>
<feature type="transmembrane region" description="Helical" evidence="13">
    <location>
        <begin position="230"/>
        <end position="254"/>
    </location>
</feature>
<dbReference type="PRINTS" id="PR00245">
    <property type="entry name" value="OLFACTORYR"/>
</dbReference>
<dbReference type="FunFam" id="1.20.1070.10:FF:000001">
    <property type="entry name" value="Olfactory receptor"/>
    <property type="match status" value="1"/>
</dbReference>
<keyword evidence="9 11" id="KW-0675">Receptor</keyword>
<keyword evidence="6 13" id="KW-1133">Transmembrane helix</keyword>
<dbReference type="PROSITE" id="PS00237">
    <property type="entry name" value="G_PROTEIN_RECEP_F1_1"/>
    <property type="match status" value="1"/>
</dbReference>
<dbReference type="PROSITE" id="PS50262">
    <property type="entry name" value="G_PROTEIN_RECEP_F1_2"/>
    <property type="match status" value="1"/>
</dbReference>
<keyword evidence="8 13" id="KW-0472">Membrane</keyword>
<evidence type="ECO:0000256" key="5">
    <source>
        <dbReference type="ARBA" id="ARBA00022725"/>
    </source>
</evidence>
<evidence type="ECO:0000256" key="12">
    <source>
        <dbReference type="SAM" id="MobiDB-lite"/>
    </source>
</evidence>
<evidence type="ECO:0000256" key="6">
    <source>
        <dbReference type="ARBA" id="ARBA00022989"/>
    </source>
</evidence>
<keyword evidence="5" id="KW-0552">Olfaction</keyword>
<dbReference type="GO" id="GO:0007608">
    <property type="term" value="P:sensory perception of smell"/>
    <property type="evidence" value="ECO:0007669"/>
    <property type="project" value="UniProtKB-KW"/>
</dbReference>
<dbReference type="PRINTS" id="PR00237">
    <property type="entry name" value="GPCRRHODOPSN"/>
</dbReference>
<feature type="transmembrane region" description="Helical" evidence="13">
    <location>
        <begin position="289"/>
        <end position="315"/>
    </location>
</feature>
<reference evidence="15 16" key="1">
    <citation type="submission" date="2024-06" db="EMBL/GenBank/DDBJ databases">
        <title>The draft genome of Grus japonensis, version 3.</title>
        <authorList>
            <person name="Nabeshima K."/>
            <person name="Suzuki S."/>
            <person name="Onuma M."/>
        </authorList>
    </citation>
    <scope>NUCLEOTIDE SEQUENCE [LARGE SCALE GENOMIC DNA]</scope>
    <source>
        <strain evidence="15 16">451A</strain>
    </source>
</reference>
<dbReference type="SUPFAM" id="SSF81321">
    <property type="entry name" value="Family A G protein-coupled receptor-like"/>
    <property type="match status" value="1"/>
</dbReference>